<feature type="transmembrane region" description="Helical" evidence="6">
    <location>
        <begin position="58"/>
        <end position="81"/>
    </location>
</feature>
<dbReference type="PANTHER" id="PTHR30213:SF0">
    <property type="entry name" value="UPF0761 MEMBRANE PROTEIN YIHY"/>
    <property type="match status" value="1"/>
</dbReference>
<dbReference type="EMBL" id="CP000117">
    <property type="protein sequence ID" value="ABA22723.1"/>
    <property type="molecule type" value="Genomic_DNA"/>
</dbReference>
<dbReference type="eggNOG" id="COG1295">
    <property type="taxonomic scope" value="Bacteria"/>
</dbReference>
<evidence type="ECO:0000256" key="5">
    <source>
        <dbReference type="ARBA" id="ARBA00023136"/>
    </source>
</evidence>
<evidence type="ECO:0000256" key="4">
    <source>
        <dbReference type="ARBA" id="ARBA00022989"/>
    </source>
</evidence>
<protein>
    <submittedName>
        <fullName evidence="7">Ribonuclease BN</fullName>
    </submittedName>
</protein>
<gene>
    <name evidence="7" type="ordered locus">Ava_3115</name>
</gene>
<feature type="transmembrane region" description="Helical" evidence="6">
    <location>
        <begin position="165"/>
        <end position="187"/>
    </location>
</feature>
<sequence length="321" mass="35675">MRSPVKSGTLFKETYLPSLKIMVQSRFVRFFRHLNWRTLKKTFTRTTERRLLGLGSEIAFNAMLSLFPAILAVLTAIGFFADSLQDTFRQLAAQLSQVAPEEAMVLIREFAGREIANSRNSGLFSLSFVIAIWTASGAVSTAMTAFDQIHQIPQEKIRPFWQSKLVSLGLTVGTILLLVLASFLVFISDLLLGMVVNKNGALIFLLHLWQLLRWPLALGIVATAFSFIYRYGTSVWKPGTPIMPGAIIAAIFWAILSALFRLYVANFGNYNKVYGAVGTVIVLMLWLWMSAAVLLIGDQLNVTVGEDMRSKASQDLAQEVG</sequence>
<dbReference type="PIRSF" id="PIRSF035875">
    <property type="entry name" value="RNase_BN"/>
    <property type="match status" value="1"/>
</dbReference>
<evidence type="ECO:0000256" key="2">
    <source>
        <dbReference type="ARBA" id="ARBA00022475"/>
    </source>
</evidence>
<name>Q3M8G3_TRIV2</name>
<proteinExistence type="predicted"/>
<comment type="subcellular location">
    <subcellularLocation>
        <location evidence="1">Cell membrane</location>
        <topology evidence="1">Multi-pass membrane protein</topology>
    </subcellularLocation>
</comment>
<dbReference type="InterPro" id="IPR017039">
    <property type="entry name" value="Virul_fac_BrkB"/>
</dbReference>
<feature type="transmembrane region" description="Helical" evidence="6">
    <location>
        <begin position="241"/>
        <end position="264"/>
    </location>
</feature>
<feature type="transmembrane region" description="Helical" evidence="6">
    <location>
        <begin position="207"/>
        <end position="229"/>
    </location>
</feature>
<evidence type="ECO:0000313" key="7">
    <source>
        <dbReference type="EMBL" id="ABA22723.1"/>
    </source>
</evidence>
<keyword evidence="2" id="KW-1003">Cell membrane</keyword>
<dbReference type="STRING" id="240292.Ava_3115"/>
<dbReference type="PANTHER" id="PTHR30213">
    <property type="entry name" value="INNER MEMBRANE PROTEIN YHJD"/>
    <property type="match status" value="1"/>
</dbReference>
<feature type="transmembrane region" description="Helical" evidence="6">
    <location>
        <begin position="276"/>
        <end position="296"/>
    </location>
</feature>
<keyword evidence="5 6" id="KW-0472">Membrane</keyword>
<accession>Q3M8G3</accession>
<keyword evidence="3 6" id="KW-0812">Transmembrane</keyword>
<dbReference type="Proteomes" id="UP000002533">
    <property type="component" value="Chromosome"/>
</dbReference>
<feature type="transmembrane region" description="Helical" evidence="6">
    <location>
        <begin position="123"/>
        <end position="145"/>
    </location>
</feature>
<evidence type="ECO:0000256" key="1">
    <source>
        <dbReference type="ARBA" id="ARBA00004651"/>
    </source>
</evidence>
<dbReference type="KEGG" id="ava:Ava_3115"/>
<evidence type="ECO:0000256" key="3">
    <source>
        <dbReference type="ARBA" id="ARBA00022692"/>
    </source>
</evidence>
<keyword evidence="4 6" id="KW-1133">Transmembrane helix</keyword>
<dbReference type="GO" id="GO:0005886">
    <property type="term" value="C:plasma membrane"/>
    <property type="evidence" value="ECO:0007669"/>
    <property type="project" value="UniProtKB-SubCell"/>
</dbReference>
<organism evidence="7 8">
    <name type="scientific">Trichormus variabilis (strain ATCC 29413 / PCC 7937)</name>
    <name type="common">Anabaena variabilis</name>
    <dbReference type="NCBI Taxonomy" id="240292"/>
    <lineage>
        <taxon>Bacteria</taxon>
        <taxon>Bacillati</taxon>
        <taxon>Cyanobacteriota</taxon>
        <taxon>Cyanophyceae</taxon>
        <taxon>Nostocales</taxon>
        <taxon>Nostocaceae</taxon>
        <taxon>Trichormus</taxon>
    </lineage>
</organism>
<evidence type="ECO:0000313" key="8">
    <source>
        <dbReference type="Proteomes" id="UP000002533"/>
    </source>
</evidence>
<dbReference type="HOGENOM" id="CLU_045539_4_2_3"/>
<evidence type="ECO:0000256" key="6">
    <source>
        <dbReference type="SAM" id="Phobius"/>
    </source>
</evidence>
<reference evidence="8" key="1">
    <citation type="journal article" date="2014" name="Stand. Genomic Sci.">
        <title>Complete genome sequence of Anabaena variabilis ATCC 29413.</title>
        <authorList>
            <person name="Thiel T."/>
            <person name="Pratte B.S."/>
            <person name="Zhong J."/>
            <person name="Goodwin L."/>
            <person name="Copeland A."/>
            <person name="Lucas S."/>
            <person name="Han C."/>
            <person name="Pitluck S."/>
            <person name="Land M.L."/>
            <person name="Kyrpides N.C."/>
            <person name="Woyke T."/>
        </authorList>
    </citation>
    <scope>NUCLEOTIDE SEQUENCE [LARGE SCALE GENOMIC DNA]</scope>
    <source>
        <strain evidence="8">ATCC 29413 / PCC 7937</strain>
    </source>
</reference>
<dbReference type="Pfam" id="PF03631">
    <property type="entry name" value="Virul_fac_BrkB"/>
    <property type="match status" value="1"/>
</dbReference>
<dbReference type="AlphaFoldDB" id="Q3M8G3"/>
<dbReference type="NCBIfam" id="TIGR00765">
    <property type="entry name" value="yihY_not_rbn"/>
    <property type="match status" value="1"/>
</dbReference>